<evidence type="ECO:0000256" key="1">
    <source>
        <dbReference type="SAM" id="MobiDB-lite"/>
    </source>
</evidence>
<dbReference type="Proteomes" id="UP000774617">
    <property type="component" value="Unassembled WGS sequence"/>
</dbReference>
<name>A0ABQ8GAI7_9PEZI</name>
<proteinExistence type="predicted"/>
<accession>A0ABQ8GAI7</accession>
<reference evidence="2 3" key="1">
    <citation type="journal article" date="2021" name="Nat. Commun.">
        <title>Genetic determinants of endophytism in the Arabidopsis root mycobiome.</title>
        <authorList>
            <person name="Mesny F."/>
            <person name="Miyauchi S."/>
            <person name="Thiergart T."/>
            <person name="Pickel B."/>
            <person name="Atanasova L."/>
            <person name="Karlsson M."/>
            <person name="Huettel B."/>
            <person name="Barry K.W."/>
            <person name="Haridas S."/>
            <person name="Chen C."/>
            <person name="Bauer D."/>
            <person name="Andreopoulos W."/>
            <person name="Pangilinan J."/>
            <person name="LaButti K."/>
            <person name="Riley R."/>
            <person name="Lipzen A."/>
            <person name="Clum A."/>
            <person name="Drula E."/>
            <person name="Henrissat B."/>
            <person name="Kohler A."/>
            <person name="Grigoriev I.V."/>
            <person name="Martin F.M."/>
            <person name="Hacquard S."/>
        </authorList>
    </citation>
    <scope>NUCLEOTIDE SEQUENCE [LARGE SCALE GENOMIC DNA]</scope>
    <source>
        <strain evidence="2 3">MPI-SDFR-AT-0080</strain>
    </source>
</reference>
<keyword evidence="3" id="KW-1185">Reference proteome</keyword>
<protein>
    <submittedName>
        <fullName evidence="2">Uncharacterized protein</fullName>
    </submittedName>
</protein>
<evidence type="ECO:0000313" key="2">
    <source>
        <dbReference type="EMBL" id="KAH7050126.1"/>
    </source>
</evidence>
<sequence length="244" mass="26306">MGACEWGIAAGTESRSRIAPFRIRVSGCLGSALCCPVCLIYTTRPTPRSLTNEAAGGPCGSCFPIGPAVGVAVPTTLRCWETGRSPFACRHVLEPAALYWGGGGLVIEWLSGSLGRADRSRGRRRAAATPRHLAGVAERRDCDHRASCSPVQRRRLRLAGPCKSKFLCLLPHSRSHSSSSRARLTDRVGQPAQLHLRHDPATRPAWSPQAGLGGNTLTRLQQPATAVRRIPREIVSGIRLPNRK</sequence>
<organism evidence="2 3">
    <name type="scientific">Macrophomina phaseolina</name>
    <dbReference type="NCBI Taxonomy" id="35725"/>
    <lineage>
        <taxon>Eukaryota</taxon>
        <taxon>Fungi</taxon>
        <taxon>Dikarya</taxon>
        <taxon>Ascomycota</taxon>
        <taxon>Pezizomycotina</taxon>
        <taxon>Dothideomycetes</taxon>
        <taxon>Dothideomycetes incertae sedis</taxon>
        <taxon>Botryosphaeriales</taxon>
        <taxon>Botryosphaeriaceae</taxon>
        <taxon>Macrophomina</taxon>
    </lineage>
</organism>
<feature type="region of interest" description="Disordered" evidence="1">
    <location>
        <begin position="197"/>
        <end position="216"/>
    </location>
</feature>
<comment type="caution">
    <text evidence="2">The sequence shown here is derived from an EMBL/GenBank/DDBJ whole genome shotgun (WGS) entry which is preliminary data.</text>
</comment>
<evidence type="ECO:0000313" key="3">
    <source>
        <dbReference type="Proteomes" id="UP000774617"/>
    </source>
</evidence>
<gene>
    <name evidence="2" type="ORF">B0J12DRAFT_87707</name>
</gene>
<dbReference type="EMBL" id="JAGTJR010000013">
    <property type="protein sequence ID" value="KAH7050126.1"/>
    <property type="molecule type" value="Genomic_DNA"/>
</dbReference>